<feature type="transmembrane region" description="Helical" evidence="11">
    <location>
        <begin position="478"/>
        <end position="497"/>
    </location>
</feature>
<evidence type="ECO:0000256" key="10">
    <source>
        <dbReference type="SAM" id="MobiDB-lite"/>
    </source>
</evidence>
<feature type="domain" description="ABC transporter" evidence="13">
    <location>
        <begin position="897"/>
        <end position="1129"/>
    </location>
</feature>
<evidence type="ECO:0000256" key="5">
    <source>
        <dbReference type="ARBA" id="ARBA00022737"/>
    </source>
</evidence>
<feature type="transmembrane region" description="Helical" evidence="11">
    <location>
        <begin position="695"/>
        <end position="721"/>
    </location>
</feature>
<evidence type="ECO:0000256" key="1">
    <source>
        <dbReference type="ARBA" id="ARBA00004141"/>
    </source>
</evidence>
<proteinExistence type="inferred from homology"/>
<keyword evidence="9 11" id="KW-0472">Membrane</keyword>
<dbReference type="GO" id="GO:0005319">
    <property type="term" value="F:lipid transporter activity"/>
    <property type="evidence" value="ECO:0007669"/>
    <property type="project" value="TreeGrafter"/>
</dbReference>
<dbReference type="CDD" id="cd03263">
    <property type="entry name" value="ABC_subfamily_A"/>
    <property type="match status" value="2"/>
</dbReference>
<feature type="region of interest" description="Disordered" evidence="10">
    <location>
        <begin position="48"/>
        <end position="76"/>
    </location>
</feature>
<protein>
    <recommendedName>
        <fullName evidence="13">ABC transporter domain-containing protein</fullName>
    </recommendedName>
</protein>
<organism evidence="14 15">
    <name type="scientific">Euplotes crassus</name>
    <dbReference type="NCBI Taxonomy" id="5936"/>
    <lineage>
        <taxon>Eukaryota</taxon>
        <taxon>Sar</taxon>
        <taxon>Alveolata</taxon>
        <taxon>Ciliophora</taxon>
        <taxon>Intramacronucleata</taxon>
        <taxon>Spirotrichea</taxon>
        <taxon>Hypotrichia</taxon>
        <taxon>Euplotida</taxon>
        <taxon>Euplotidae</taxon>
        <taxon>Moneuplotes</taxon>
    </lineage>
</organism>
<evidence type="ECO:0000256" key="8">
    <source>
        <dbReference type="ARBA" id="ARBA00022989"/>
    </source>
</evidence>
<feature type="transmembrane region" description="Helical" evidence="11">
    <location>
        <begin position="727"/>
        <end position="750"/>
    </location>
</feature>
<dbReference type="InterPro" id="IPR013525">
    <property type="entry name" value="ABC2_TM"/>
</dbReference>
<keyword evidence="12" id="KW-0732">Signal</keyword>
<comment type="caution">
    <text evidence="14">The sequence shown here is derived from an EMBL/GenBank/DDBJ whole genome shotgun (WGS) entry which is preliminary data.</text>
</comment>
<dbReference type="FunFam" id="3.40.50.300:FF:000335">
    <property type="entry name" value="ATP binding cassette subfamily A member 5"/>
    <property type="match status" value="1"/>
</dbReference>
<keyword evidence="6" id="KW-0547">Nucleotide-binding</keyword>
<gene>
    <name evidence="14" type="ORF">ECRASSUSDP1_LOCUS25909</name>
</gene>
<dbReference type="FunFam" id="3.40.50.300:FF:000298">
    <property type="entry name" value="ATP-binding cassette sub-family A member 12"/>
    <property type="match status" value="1"/>
</dbReference>
<dbReference type="Proteomes" id="UP001295684">
    <property type="component" value="Unassembled WGS sequence"/>
</dbReference>
<feature type="transmembrane region" description="Helical" evidence="11">
    <location>
        <begin position="762"/>
        <end position="781"/>
    </location>
</feature>
<feature type="chain" id="PRO_5042141282" description="ABC transporter domain-containing protein" evidence="12">
    <location>
        <begin position="16"/>
        <end position="1367"/>
    </location>
</feature>
<feature type="region of interest" description="Disordered" evidence="10">
    <location>
        <begin position="1344"/>
        <end position="1367"/>
    </location>
</feature>
<keyword evidence="7" id="KW-0067">ATP-binding</keyword>
<evidence type="ECO:0000256" key="4">
    <source>
        <dbReference type="ARBA" id="ARBA00022692"/>
    </source>
</evidence>
<evidence type="ECO:0000259" key="13">
    <source>
        <dbReference type="PROSITE" id="PS50893"/>
    </source>
</evidence>
<evidence type="ECO:0000313" key="15">
    <source>
        <dbReference type="Proteomes" id="UP001295684"/>
    </source>
</evidence>
<evidence type="ECO:0000256" key="3">
    <source>
        <dbReference type="ARBA" id="ARBA00022448"/>
    </source>
</evidence>
<feature type="transmembrane region" description="Helical" evidence="11">
    <location>
        <begin position="447"/>
        <end position="466"/>
    </location>
</feature>
<dbReference type="InterPro" id="IPR027417">
    <property type="entry name" value="P-loop_NTPase"/>
</dbReference>
<evidence type="ECO:0000313" key="14">
    <source>
        <dbReference type="EMBL" id="CAI2384384.1"/>
    </source>
</evidence>
<comment type="similarity">
    <text evidence="2">Belongs to the ABC transporter superfamily. ABCA family.</text>
</comment>
<dbReference type="Pfam" id="PF12698">
    <property type="entry name" value="ABC2_membrane_3"/>
    <property type="match status" value="1"/>
</dbReference>
<dbReference type="SMART" id="SM00382">
    <property type="entry name" value="AAA"/>
    <property type="match status" value="2"/>
</dbReference>
<evidence type="ECO:0000256" key="2">
    <source>
        <dbReference type="ARBA" id="ARBA00008869"/>
    </source>
</evidence>
<sequence>MWMNFLSFVIFSTLGIYLENVLPSAVGVRKPLWFPFTKSFWFDTKNEPSRNVQEDGNLSRRNSNKVRNSDDIDENSGDQVQIDITNFEEVPEYLKRKEDDQEFVQIHNLKKKFDKFWAVDGLNSEMYEDQIFALLGHNGAGKTTTINMLCGMMAPTSGQATIYGYDIDKDMKSLRKIMGYCPQHNILFPKLTVVEHLRIFSDFKGKPRAEIEQEIEEILNDLNMADKRNVLSKDLSGGYKRKLSLGIALVGGSKIVFLDEPSSGMDVTARREMWDMLKKYKNNRIIVLTTHYMEEADNLGDRIGIMSQGKMLCCGRPEFLKNKFGEGFNLIVVKEERQDNQLLQDFVLSSIEGSRKVSEVSSEATYLLPKDSIDKFPEFFKEFDSKLKKLKVSSYGVSMTTLEEVFLKVENSDKQEDEKAIEKVKRRMTSEYNPDNEYSMAKEQIEGAFSIFFLHFWALFLKRFFLTKRNLKGMVMEIFIPFVLIIVGYWMATVAFYQNSDPRVLEPSLFPLDQRVIYNSNNAGVSDPAELIALLDPSSNFTSSSVSVSGSDERSRLMNFDDQIYNASLVAPVESSRYGHYYFNNLDYGNHHYEVATLFNTTSQDAHVAFPHFIYEAILKKSLGSSFNYTMINDAMPVVDIYKDQERGANVLFLGLVLAIGLSLTPTGIIGFLIHERSNNLIHQQTISGMNKVAYWVSNYIFDTSKIFITILFAIAFMYAFELQYPYAWLLLLLFPFTIVPYTYVTSFLFSEDAPAQNFTILHHFFVAGIFPIFLFILRLTDATEDFGDNVRWVLRLLPSYCTVGGINSIATKDQMANDRGESPPSALDFEVAGGDLLLLCIHLILWPLLLALIELGVFDFLRKKGKNVEDKHEALDDDVVQERQRVEDTSESDLAVKANHLRKVYGNKVAVKDVSFGLEFGDCFCLLGVNGAGKTSTFKMLTGDVVATKGESHICGYNVKSEFTQVRKQIGYCPQFDCIFDMMTVREHLEFYTKIKKIPKQYVQPLISEQLKNMNLEQYENKLAGTLSGGNKRKLSVAMAMIGNPQVVFLDEPSAGMDPKARRFMWEVIAKISTRGKNSAVILTTHSMEEAEALSTNMGIMVGGQFKCFGSKQHIKNKFGKGYQVEIKFKELSEKDVEQRIENIGLLDFLRNSHAASYKIDNAKGQERFMLNQEACRAVLEDLLESPNTLAELHGDGFGKEIMKTLEDRNYYPVSELIKWEYVTSNNLQAINVLVSEFGETLLIEQIYPRYRYSVQKQDKSIGYFFGLLEKVREKLDLDEYSASQTTLEQIFNGFARSEDHEAVQRRFDNSDIENSGGEGFRSNSSDQKLFQQNNLFDAKKSIGKSGISDTVPKPKNTYSLNGAFP</sequence>
<dbReference type="InterPro" id="IPR003439">
    <property type="entry name" value="ABC_transporter-like_ATP-bd"/>
</dbReference>
<feature type="compositionally biased region" description="Polar residues" evidence="10">
    <location>
        <begin position="49"/>
        <end position="61"/>
    </location>
</feature>
<keyword evidence="8 11" id="KW-1133">Transmembrane helix</keyword>
<dbReference type="Gene3D" id="3.40.50.300">
    <property type="entry name" value="P-loop containing nucleotide triphosphate hydrolases"/>
    <property type="match status" value="2"/>
</dbReference>
<dbReference type="GO" id="GO:0005524">
    <property type="term" value="F:ATP binding"/>
    <property type="evidence" value="ECO:0007669"/>
    <property type="project" value="UniProtKB-KW"/>
</dbReference>
<name>A0AAD1Y4A7_EUPCR</name>
<feature type="transmembrane region" description="Helical" evidence="11">
    <location>
        <begin position="837"/>
        <end position="862"/>
    </location>
</feature>
<dbReference type="GO" id="GO:0016020">
    <property type="term" value="C:membrane"/>
    <property type="evidence" value="ECO:0007669"/>
    <property type="project" value="UniProtKB-SubCell"/>
</dbReference>
<comment type="subcellular location">
    <subcellularLocation>
        <location evidence="1">Membrane</location>
        <topology evidence="1">Multi-pass membrane protein</topology>
    </subcellularLocation>
</comment>
<dbReference type="InterPro" id="IPR017871">
    <property type="entry name" value="ABC_transporter-like_CS"/>
</dbReference>
<evidence type="ECO:0000256" key="9">
    <source>
        <dbReference type="ARBA" id="ARBA00023136"/>
    </source>
</evidence>
<evidence type="ECO:0000256" key="12">
    <source>
        <dbReference type="SAM" id="SignalP"/>
    </source>
</evidence>
<dbReference type="PROSITE" id="PS00211">
    <property type="entry name" value="ABC_TRANSPORTER_1"/>
    <property type="match status" value="1"/>
</dbReference>
<feature type="transmembrane region" description="Helical" evidence="11">
    <location>
        <begin position="651"/>
        <end position="674"/>
    </location>
</feature>
<dbReference type="GO" id="GO:0140359">
    <property type="term" value="F:ABC-type transporter activity"/>
    <property type="evidence" value="ECO:0007669"/>
    <property type="project" value="InterPro"/>
</dbReference>
<feature type="domain" description="ABC transporter" evidence="13">
    <location>
        <begin position="104"/>
        <end position="333"/>
    </location>
</feature>
<dbReference type="GO" id="GO:0016887">
    <property type="term" value="F:ATP hydrolysis activity"/>
    <property type="evidence" value="ECO:0007669"/>
    <property type="project" value="InterPro"/>
</dbReference>
<dbReference type="SUPFAM" id="SSF52540">
    <property type="entry name" value="P-loop containing nucleoside triphosphate hydrolases"/>
    <property type="match status" value="2"/>
</dbReference>
<dbReference type="EMBL" id="CAMPGE010026712">
    <property type="protein sequence ID" value="CAI2384384.1"/>
    <property type="molecule type" value="Genomic_DNA"/>
</dbReference>
<evidence type="ECO:0000256" key="11">
    <source>
        <dbReference type="SAM" id="Phobius"/>
    </source>
</evidence>
<dbReference type="InterPro" id="IPR026082">
    <property type="entry name" value="ABCA"/>
</dbReference>
<keyword evidence="15" id="KW-1185">Reference proteome</keyword>
<reference evidence="14" key="1">
    <citation type="submission" date="2023-07" db="EMBL/GenBank/DDBJ databases">
        <authorList>
            <consortium name="AG Swart"/>
            <person name="Singh M."/>
            <person name="Singh A."/>
            <person name="Seah K."/>
            <person name="Emmerich C."/>
        </authorList>
    </citation>
    <scope>NUCLEOTIDE SEQUENCE</scope>
    <source>
        <strain evidence="14">DP1</strain>
    </source>
</reference>
<keyword evidence="3" id="KW-0813">Transport</keyword>
<dbReference type="PANTHER" id="PTHR19229">
    <property type="entry name" value="ATP-BINDING CASSETTE TRANSPORTER SUBFAMILY A ABCA"/>
    <property type="match status" value="1"/>
</dbReference>
<keyword evidence="5" id="KW-0677">Repeat</keyword>
<evidence type="ECO:0000256" key="6">
    <source>
        <dbReference type="ARBA" id="ARBA00022741"/>
    </source>
</evidence>
<dbReference type="Pfam" id="PF00005">
    <property type="entry name" value="ABC_tran"/>
    <property type="match status" value="2"/>
</dbReference>
<evidence type="ECO:0000256" key="7">
    <source>
        <dbReference type="ARBA" id="ARBA00022840"/>
    </source>
</evidence>
<dbReference type="PROSITE" id="PS50893">
    <property type="entry name" value="ABC_TRANSPORTER_2"/>
    <property type="match status" value="2"/>
</dbReference>
<feature type="signal peptide" evidence="12">
    <location>
        <begin position="1"/>
        <end position="15"/>
    </location>
</feature>
<keyword evidence="4 11" id="KW-0812">Transmembrane</keyword>
<feature type="compositionally biased region" description="Polar residues" evidence="10">
    <location>
        <begin position="1358"/>
        <end position="1367"/>
    </location>
</feature>
<dbReference type="InterPro" id="IPR003593">
    <property type="entry name" value="AAA+_ATPase"/>
</dbReference>
<dbReference type="PANTHER" id="PTHR19229:SF36">
    <property type="entry name" value="ATP-BINDING CASSETTE SUB-FAMILY A MEMBER 2"/>
    <property type="match status" value="1"/>
</dbReference>
<accession>A0AAD1Y4A7</accession>